<dbReference type="Proteomes" id="UP000265618">
    <property type="component" value="Unassembled WGS sequence"/>
</dbReference>
<dbReference type="AlphaFoldDB" id="A0A9K3D9C1"/>
<name>A0A9K3D9C1_9EUKA</name>
<evidence type="ECO:0000313" key="2">
    <source>
        <dbReference type="Proteomes" id="UP000265618"/>
    </source>
</evidence>
<organism evidence="1 2">
    <name type="scientific">Kipferlia bialata</name>
    <dbReference type="NCBI Taxonomy" id="797122"/>
    <lineage>
        <taxon>Eukaryota</taxon>
        <taxon>Metamonada</taxon>
        <taxon>Carpediemonas-like organisms</taxon>
        <taxon>Kipferlia</taxon>
    </lineage>
</organism>
<keyword evidence="2" id="KW-1185">Reference proteome</keyword>
<evidence type="ECO:0000313" key="1">
    <source>
        <dbReference type="EMBL" id="GIQ90770.1"/>
    </source>
</evidence>
<dbReference type="EMBL" id="BDIP01006641">
    <property type="protein sequence ID" value="GIQ90770.1"/>
    <property type="molecule type" value="Genomic_DNA"/>
</dbReference>
<sequence length="93" mass="10682">MDEDSGYNDFEDDYGNRDPDLLMSLVKEFDPKSVKISSLLRFARAEEVRVFMTAGEVQVKQGRRVVRMWKCTLHWLASTAQGEFHPVTELASV</sequence>
<gene>
    <name evidence="1" type="ORF">KIPB_013691</name>
</gene>
<proteinExistence type="predicted"/>
<reference evidence="1 2" key="1">
    <citation type="journal article" date="2018" name="PLoS ONE">
        <title>The draft genome of Kipferlia bialata reveals reductive genome evolution in fornicate parasites.</title>
        <authorList>
            <person name="Tanifuji G."/>
            <person name="Takabayashi S."/>
            <person name="Kume K."/>
            <person name="Takagi M."/>
            <person name="Nakayama T."/>
            <person name="Kamikawa R."/>
            <person name="Inagaki Y."/>
            <person name="Hashimoto T."/>
        </authorList>
    </citation>
    <scope>NUCLEOTIDE SEQUENCE [LARGE SCALE GENOMIC DNA]</scope>
    <source>
        <strain evidence="1">NY0173</strain>
    </source>
</reference>
<protein>
    <submittedName>
        <fullName evidence="1">Uncharacterized protein</fullName>
    </submittedName>
</protein>
<feature type="non-terminal residue" evidence="1">
    <location>
        <position position="1"/>
    </location>
</feature>
<accession>A0A9K3D9C1</accession>
<comment type="caution">
    <text evidence="1">The sequence shown here is derived from an EMBL/GenBank/DDBJ whole genome shotgun (WGS) entry which is preliminary data.</text>
</comment>